<feature type="compositionally biased region" description="Low complexity" evidence="1">
    <location>
        <begin position="275"/>
        <end position="294"/>
    </location>
</feature>
<sequence>MGGVPVLLLVAALGMDSGWCSDENGDTQYIIQVEPDKWDDVRRAGEITSTLPAELHGRVTKVVIRVGDDPLPRDTPEVVVRKPAGGFGVVCDSPVIPTVVDCADLDAMPAPAISDAASGTAKARSKNPSTASGQTDPRASSVSAESDDHPTTRVMKPDPQFGGFNFPGTSANSQTNTASQAADPRSGVVPPPSPSRAATAQPRAGGPSTAPSTGPNNYWLPDGTTPRTTQTSAGPSQPSTQPSNGFNTTGYPGTGGPGTTQQVSNTTPVLPPAPSTTSAGPGTGAASPTGSASSFGQVPDNLNINGYRNTAANSSADAYTYRSTEPYLGPKPPSSPTGYGAGSYPNSNPPGTGVSGTTATEAPNPYRTDTISATWNRMNPTDIQWNMNHGWTPETFEKFRLQGGHLYKNALPVNPQGYPINAQYQAVSNQQVALEYVTPRLASAGNGTPATGVSTGTPSTTGAPAGRVPSYDNPLFAQGGNAPGSGTNAGSGSPTDILPPPVFPGSDSANDRYRTGDPYATTTDPRVRSNDPRDPDGRYADSRYADSRYARDRGYPTDRFGDDADLRYADSRSRGSDPRASDPRLDDRYRDSRLVDSRYSDDRRIPRRDNSDSISDSYRGDRYAQLDRGDSRFDADASYRDRLSSSRDVPSSRVVGDRPTTNDSALPPRVAAGQSPSPSDRTSNVQPSKAEEVDPRAKKLIAAQPFFTTFLLLSIVGNVYLVFWLKGLRQQFREMVIAKRSTGAGLPSD</sequence>
<feature type="region of interest" description="Disordered" evidence="1">
    <location>
        <begin position="443"/>
        <end position="694"/>
    </location>
</feature>
<feature type="compositionally biased region" description="Low complexity" evidence="1">
    <location>
        <begin position="646"/>
        <end position="658"/>
    </location>
</feature>
<dbReference type="AlphaFoldDB" id="A0A5C5Y5B4"/>
<dbReference type="Proteomes" id="UP000317238">
    <property type="component" value="Unassembled WGS sequence"/>
</dbReference>
<name>A0A5C5Y5B4_9PLAN</name>
<feature type="compositionally biased region" description="Low complexity" evidence="1">
    <location>
        <begin position="195"/>
        <end position="204"/>
    </location>
</feature>
<feature type="compositionally biased region" description="Polar residues" evidence="1">
    <location>
        <begin position="167"/>
        <end position="180"/>
    </location>
</feature>
<feature type="compositionally biased region" description="Polar residues" evidence="1">
    <location>
        <begin position="674"/>
        <end position="687"/>
    </location>
</feature>
<evidence type="ECO:0000256" key="1">
    <source>
        <dbReference type="SAM" id="MobiDB-lite"/>
    </source>
</evidence>
<evidence type="ECO:0000256" key="2">
    <source>
        <dbReference type="SAM" id="Phobius"/>
    </source>
</evidence>
<gene>
    <name evidence="3" type="ORF">Pan14r_24090</name>
</gene>
<feature type="compositionally biased region" description="Polar residues" evidence="1">
    <location>
        <begin position="225"/>
        <end position="247"/>
    </location>
</feature>
<dbReference type="OrthoDB" id="232801at2"/>
<keyword evidence="2" id="KW-0472">Membrane</keyword>
<proteinExistence type="predicted"/>
<keyword evidence="4" id="KW-1185">Reference proteome</keyword>
<feature type="region of interest" description="Disordered" evidence="1">
    <location>
        <begin position="323"/>
        <end position="367"/>
    </location>
</feature>
<feature type="transmembrane region" description="Helical" evidence="2">
    <location>
        <begin position="706"/>
        <end position="725"/>
    </location>
</feature>
<evidence type="ECO:0000313" key="3">
    <source>
        <dbReference type="EMBL" id="TWT70109.1"/>
    </source>
</evidence>
<dbReference type="RefSeq" id="WP_146439180.1">
    <property type="nucleotide sequence ID" value="NZ_SJPL01000001.1"/>
</dbReference>
<keyword evidence="2" id="KW-0812">Transmembrane</keyword>
<dbReference type="EMBL" id="SJPL01000001">
    <property type="protein sequence ID" value="TWT70109.1"/>
    <property type="molecule type" value="Genomic_DNA"/>
</dbReference>
<feature type="compositionally biased region" description="Basic and acidic residues" evidence="1">
    <location>
        <begin position="525"/>
        <end position="611"/>
    </location>
</feature>
<feature type="compositionally biased region" description="Polar residues" evidence="1">
    <location>
        <begin position="344"/>
        <end position="367"/>
    </location>
</feature>
<feature type="compositionally biased region" description="Low complexity" evidence="1">
    <location>
        <begin position="447"/>
        <end position="466"/>
    </location>
</feature>
<feature type="region of interest" description="Disordered" evidence="1">
    <location>
        <begin position="116"/>
        <end position="298"/>
    </location>
</feature>
<evidence type="ECO:0000313" key="4">
    <source>
        <dbReference type="Proteomes" id="UP000317238"/>
    </source>
</evidence>
<accession>A0A5C5Y5B4</accession>
<keyword evidence="2" id="KW-1133">Transmembrane helix</keyword>
<organism evidence="3 4">
    <name type="scientific">Crateriforma conspicua</name>
    <dbReference type="NCBI Taxonomy" id="2527996"/>
    <lineage>
        <taxon>Bacteria</taxon>
        <taxon>Pseudomonadati</taxon>
        <taxon>Planctomycetota</taxon>
        <taxon>Planctomycetia</taxon>
        <taxon>Planctomycetales</taxon>
        <taxon>Planctomycetaceae</taxon>
        <taxon>Crateriforma</taxon>
    </lineage>
</organism>
<feature type="compositionally biased region" description="Polar residues" evidence="1">
    <location>
        <begin position="126"/>
        <end position="144"/>
    </location>
</feature>
<reference evidence="3 4" key="1">
    <citation type="submission" date="2019-02" db="EMBL/GenBank/DDBJ databases">
        <title>Deep-cultivation of Planctomycetes and their phenomic and genomic characterization uncovers novel biology.</title>
        <authorList>
            <person name="Wiegand S."/>
            <person name="Jogler M."/>
            <person name="Boedeker C."/>
            <person name="Pinto D."/>
            <person name="Vollmers J."/>
            <person name="Rivas-Marin E."/>
            <person name="Kohn T."/>
            <person name="Peeters S.H."/>
            <person name="Heuer A."/>
            <person name="Rast P."/>
            <person name="Oberbeckmann S."/>
            <person name="Bunk B."/>
            <person name="Jeske O."/>
            <person name="Meyerdierks A."/>
            <person name="Storesund J.E."/>
            <person name="Kallscheuer N."/>
            <person name="Luecker S."/>
            <person name="Lage O.M."/>
            <person name="Pohl T."/>
            <person name="Merkel B.J."/>
            <person name="Hornburger P."/>
            <person name="Mueller R.-W."/>
            <person name="Bruemmer F."/>
            <person name="Labrenz M."/>
            <person name="Spormann A.M."/>
            <person name="Op Den Camp H."/>
            <person name="Overmann J."/>
            <person name="Amann R."/>
            <person name="Jetten M.S.M."/>
            <person name="Mascher T."/>
            <person name="Medema M.H."/>
            <person name="Devos D.P."/>
            <person name="Kaster A.-K."/>
            <person name="Ovreas L."/>
            <person name="Rohde M."/>
            <person name="Galperin M.Y."/>
            <person name="Jogler C."/>
        </authorList>
    </citation>
    <scope>NUCLEOTIDE SEQUENCE [LARGE SCALE GENOMIC DNA]</scope>
    <source>
        <strain evidence="3 4">Pan14r</strain>
    </source>
</reference>
<protein>
    <submittedName>
        <fullName evidence="3">Uncharacterized protein</fullName>
    </submittedName>
</protein>
<comment type="caution">
    <text evidence="3">The sequence shown here is derived from an EMBL/GenBank/DDBJ whole genome shotgun (WGS) entry which is preliminary data.</text>
</comment>
<feature type="compositionally biased region" description="Basic and acidic residues" evidence="1">
    <location>
        <begin position="618"/>
        <end position="645"/>
    </location>
</feature>